<dbReference type="Proteomes" id="UP000324222">
    <property type="component" value="Unassembled WGS sequence"/>
</dbReference>
<name>A0A5B7DS51_PORTR</name>
<dbReference type="AlphaFoldDB" id="A0A5B7DS51"/>
<evidence type="ECO:0000313" key="3">
    <source>
        <dbReference type="Proteomes" id="UP000324222"/>
    </source>
</evidence>
<keyword evidence="3" id="KW-1185">Reference proteome</keyword>
<organism evidence="2 3">
    <name type="scientific">Portunus trituberculatus</name>
    <name type="common">Swimming crab</name>
    <name type="synonym">Neptunus trituberculatus</name>
    <dbReference type="NCBI Taxonomy" id="210409"/>
    <lineage>
        <taxon>Eukaryota</taxon>
        <taxon>Metazoa</taxon>
        <taxon>Ecdysozoa</taxon>
        <taxon>Arthropoda</taxon>
        <taxon>Crustacea</taxon>
        <taxon>Multicrustacea</taxon>
        <taxon>Malacostraca</taxon>
        <taxon>Eumalacostraca</taxon>
        <taxon>Eucarida</taxon>
        <taxon>Decapoda</taxon>
        <taxon>Pleocyemata</taxon>
        <taxon>Brachyura</taxon>
        <taxon>Eubrachyura</taxon>
        <taxon>Portunoidea</taxon>
        <taxon>Portunidae</taxon>
        <taxon>Portuninae</taxon>
        <taxon>Portunus</taxon>
    </lineage>
</organism>
<evidence type="ECO:0000313" key="2">
    <source>
        <dbReference type="EMBL" id="MPC23833.1"/>
    </source>
</evidence>
<proteinExistence type="predicted"/>
<dbReference type="EMBL" id="VSRR010001258">
    <property type="protein sequence ID" value="MPC23833.1"/>
    <property type="molecule type" value="Genomic_DNA"/>
</dbReference>
<reference evidence="2 3" key="1">
    <citation type="submission" date="2019-05" db="EMBL/GenBank/DDBJ databases">
        <title>Another draft genome of Portunus trituberculatus and its Hox gene families provides insights of decapod evolution.</title>
        <authorList>
            <person name="Jeong J.-H."/>
            <person name="Song I."/>
            <person name="Kim S."/>
            <person name="Choi T."/>
            <person name="Kim D."/>
            <person name="Ryu S."/>
            <person name="Kim W."/>
        </authorList>
    </citation>
    <scope>NUCLEOTIDE SEQUENCE [LARGE SCALE GENOMIC DNA]</scope>
    <source>
        <tissue evidence="2">Muscle</tissue>
    </source>
</reference>
<protein>
    <submittedName>
        <fullName evidence="2">Uncharacterized protein</fullName>
    </submittedName>
</protein>
<sequence>MISRGPFLVTPPPHSDRAAKQCARLPVREKSSPTSQPEPPAARTLITPRRDSIIQAFATLTVAQKEGN</sequence>
<accession>A0A5B7DS51</accession>
<evidence type="ECO:0000256" key="1">
    <source>
        <dbReference type="SAM" id="MobiDB-lite"/>
    </source>
</evidence>
<feature type="region of interest" description="Disordered" evidence="1">
    <location>
        <begin position="1"/>
        <end position="45"/>
    </location>
</feature>
<gene>
    <name evidence="2" type="ORF">E2C01_016899</name>
</gene>
<comment type="caution">
    <text evidence="2">The sequence shown here is derived from an EMBL/GenBank/DDBJ whole genome shotgun (WGS) entry which is preliminary data.</text>
</comment>